<keyword evidence="1" id="KW-0614">Plasmid</keyword>
<accession>A0AAQ0B134</accession>
<dbReference type="SUPFAM" id="SSF88874">
    <property type="entry name" value="Receptor-binding domain of short tail fibre protein gp12"/>
    <property type="match status" value="1"/>
</dbReference>
<evidence type="ECO:0000313" key="1">
    <source>
        <dbReference type="EMBL" id="QOI45160.1"/>
    </source>
</evidence>
<name>A0AAQ0B134_LEPIR</name>
<proteinExistence type="predicted"/>
<reference evidence="1" key="1">
    <citation type="submission" date="2019-09" db="EMBL/GenBank/DDBJ databases">
        <title>Comparative Genomics of Leptospira interrogans Reveals Genome Plasticity - A Common Adaptive Strategy for Survival in Various Hosts.</title>
        <authorList>
            <person name="Ramli S.R."/>
            <person name="Bunk B."/>
            <person name="Goris M."/>
            <person name="Bhuju S."/>
            <person name="Jarek M."/>
            <person name="Sproer C."/>
            <person name="Mustakim S."/>
            <person name="Strommenger B."/>
            <person name="Pessler F."/>
        </authorList>
    </citation>
    <scope>NUCLEOTIDE SEQUENCE</scope>
    <source>
        <strain evidence="1">782</strain>
        <plasmid evidence="1">p5</plasmid>
    </source>
</reference>
<dbReference type="Proteomes" id="UP000663124">
    <property type="component" value="Plasmid p5"/>
</dbReference>
<evidence type="ECO:0000313" key="2">
    <source>
        <dbReference type="Proteomes" id="UP000663124"/>
    </source>
</evidence>
<dbReference type="EMBL" id="CP043889">
    <property type="protein sequence ID" value="QOI45160.1"/>
    <property type="molecule type" value="Genomic_DNA"/>
</dbReference>
<protein>
    <submittedName>
        <fullName evidence="1">Phage tail protein</fullName>
    </submittedName>
</protein>
<dbReference type="RefSeq" id="WP_192505770.1">
    <property type="nucleotide sequence ID" value="NZ_CP043889.1"/>
</dbReference>
<dbReference type="AlphaFoldDB" id="A0AAQ0B134"/>
<sequence length="404" mass="42866">MANTNSKFKAETVVSNELFNPAAADQATENTEFEDNDNFLSGTTGVASLAKYAGMAFGLYDLLGSPSTRRNFKKFFGDYVQISGTWSCNANTLIVNGTGGSATTEINNNELVLFPGGVIRKIKTIASSNQFTVAKELLNNYSNVVLYRLPTLSERLKSIEDLIESSKIPLGAIIEDPFDQASTTNFKEINSQAISRTTYSALWNLVNRTVASITPATDRINVNAHGCVEGQLVKFSFTGGGITALTNYYVRNPTANDFQISATATGAIIDLTSSQAGTMLVNAEYGFGDGSTTYNVPDRRGIFARGAGVHGTRNKMIGGNYDAGAVGYAGQDAIPDHAHAITYNNVLGIGGGAGGNWFNSGTTGTFYVSIAMYGPVANGANGTPRLGNETTPAYVAVKYKVRVA</sequence>
<organism evidence="1 2">
    <name type="scientific">Leptospira interrogans serovar Canicola</name>
    <dbReference type="NCBI Taxonomy" id="211880"/>
    <lineage>
        <taxon>Bacteria</taxon>
        <taxon>Pseudomonadati</taxon>
        <taxon>Spirochaetota</taxon>
        <taxon>Spirochaetia</taxon>
        <taxon>Leptospirales</taxon>
        <taxon>Leptospiraceae</taxon>
        <taxon>Leptospira</taxon>
    </lineage>
</organism>
<geneLocation type="plasmid" evidence="1 2">
    <name>p5</name>
</geneLocation>
<gene>
    <name evidence="1" type="ORF">Lepto782_23580</name>
</gene>